<dbReference type="Proteomes" id="UP001319882">
    <property type="component" value="Unassembled WGS sequence"/>
</dbReference>
<evidence type="ECO:0000259" key="9">
    <source>
        <dbReference type="PROSITE" id="PS50929"/>
    </source>
</evidence>
<dbReference type="SUPFAM" id="SSF52540">
    <property type="entry name" value="P-loop containing nucleoside triphosphate hydrolases"/>
    <property type="match status" value="1"/>
</dbReference>
<dbReference type="PROSITE" id="PS50893">
    <property type="entry name" value="ABC_TRANSPORTER_2"/>
    <property type="match status" value="1"/>
</dbReference>
<dbReference type="InterPro" id="IPR003593">
    <property type="entry name" value="AAA+_ATPase"/>
</dbReference>
<dbReference type="InterPro" id="IPR011527">
    <property type="entry name" value="ABC1_TM_dom"/>
</dbReference>
<dbReference type="PANTHER" id="PTHR24221:SF654">
    <property type="entry name" value="ATP-BINDING CASSETTE SUB-FAMILY B MEMBER 6"/>
    <property type="match status" value="1"/>
</dbReference>
<accession>A0ABS8DVU1</accession>
<dbReference type="PROSITE" id="PS00211">
    <property type="entry name" value="ABC_TRANSPORTER_1"/>
    <property type="match status" value="1"/>
</dbReference>
<evidence type="ECO:0000256" key="7">
    <source>
        <dbReference type="SAM" id="Phobius"/>
    </source>
</evidence>
<evidence type="ECO:0000256" key="4">
    <source>
        <dbReference type="ARBA" id="ARBA00022840"/>
    </source>
</evidence>
<dbReference type="SUPFAM" id="SSF90123">
    <property type="entry name" value="ABC transporter transmembrane region"/>
    <property type="match status" value="1"/>
</dbReference>
<evidence type="ECO:0000313" key="10">
    <source>
        <dbReference type="EMBL" id="MCB8890401.1"/>
    </source>
</evidence>
<evidence type="ECO:0000256" key="3">
    <source>
        <dbReference type="ARBA" id="ARBA00022741"/>
    </source>
</evidence>
<dbReference type="RefSeq" id="WP_227391068.1">
    <property type="nucleotide sequence ID" value="NZ_JBHSCJ010000008.1"/>
</dbReference>
<evidence type="ECO:0000256" key="5">
    <source>
        <dbReference type="ARBA" id="ARBA00022989"/>
    </source>
</evidence>
<dbReference type="InterPro" id="IPR027417">
    <property type="entry name" value="P-loop_NTPase"/>
</dbReference>
<dbReference type="SMART" id="SM00382">
    <property type="entry name" value="AAA"/>
    <property type="match status" value="1"/>
</dbReference>
<dbReference type="PANTHER" id="PTHR24221">
    <property type="entry name" value="ATP-BINDING CASSETTE SUB-FAMILY B"/>
    <property type="match status" value="1"/>
</dbReference>
<reference evidence="10 11" key="1">
    <citation type="journal article" date="2021" name="Sci. Rep.">
        <title>Genome analysis of a halophilic bacterium Halomonas malpeensis YU-PRIM-29(T) reveals its exopolysaccharide and pigment producing capabilities.</title>
        <authorList>
            <person name="Athmika"/>
            <person name="Ghate S.D."/>
            <person name="Arun A.B."/>
            <person name="Rao S.S."/>
            <person name="Kumar S.T.A."/>
            <person name="Kandiyil M.K."/>
            <person name="Saptami K."/>
            <person name="Rekha P.D."/>
        </authorList>
    </citation>
    <scope>NUCLEOTIDE SEQUENCE [LARGE SCALE GENOMIC DNA]</scope>
    <source>
        <strain evidence="11">prim 29</strain>
    </source>
</reference>
<dbReference type="InterPro" id="IPR039421">
    <property type="entry name" value="Type_1_exporter"/>
</dbReference>
<evidence type="ECO:0000256" key="6">
    <source>
        <dbReference type="ARBA" id="ARBA00023136"/>
    </source>
</evidence>
<keyword evidence="3" id="KW-0547">Nucleotide-binding</keyword>
<feature type="transmembrane region" description="Helical" evidence="7">
    <location>
        <begin position="173"/>
        <end position="194"/>
    </location>
</feature>
<protein>
    <submittedName>
        <fullName evidence="10">Thiol reductant ABC exporter subunit CydC</fullName>
    </submittedName>
</protein>
<gene>
    <name evidence="10" type="primary">cydC</name>
    <name evidence="10" type="ORF">GEV37_14885</name>
</gene>
<keyword evidence="2 7" id="KW-0812">Transmembrane</keyword>
<dbReference type="Gene3D" id="3.40.50.300">
    <property type="entry name" value="P-loop containing nucleotide triphosphate hydrolases"/>
    <property type="match status" value="1"/>
</dbReference>
<comment type="subcellular location">
    <subcellularLocation>
        <location evidence="1">Cell membrane</location>
        <topology evidence="1">Multi-pass membrane protein</topology>
    </subcellularLocation>
</comment>
<keyword evidence="5 7" id="KW-1133">Transmembrane helix</keyword>
<dbReference type="NCBIfam" id="TIGR02868">
    <property type="entry name" value="CydC"/>
    <property type="match status" value="1"/>
</dbReference>
<dbReference type="Pfam" id="PF00005">
    <property type="entry name" value="ABC_tran"/>
    <property type="match status" value="1"/>
</dbReference>
<feature type="transmembrane region" description="Helical" evidence="7">
    <location>
        <begin position="248"/>
        <end position="271"/>
    </location>
</feature>
<feature type="domain" description="ABC transporter" evidence="8">
    <location>
        <begin position="348"/>
        <end position="572"/>
    </location>
</feature>
<feature type="transmembrane region" description="Helical" evidence="7">
    <location>
        <begin position="283"/>
        <end position="303"/>
    </location>
</feature>
<organism evidence="10 11">
    <name type="scientific">Vreelandella malpeensis</name>
    <dbReference type="NCBI Taxonomy" id="1172368"/>
    <lineage>
        <taxon>Bacteria</taxon>
        <taxon>Pseudomonadati</taxon>
        <taxon>Pseudomonadota</taxon>
        <taxon>Gammaproteobacteria</taxon>
        <taxon>Oceanospirillales</taxon>
        <taxon>Halomonadaceae</taxon>
        <taxon>Vreelandella</taxon>
    </lineage>
</organism>
<evidence type="ECO:0000259" key="8">
    <source>
        <dbReference type="PROSITE" id="PS50893"/>
    </source>
</evidence>
<sequence length="573" mass="62035">MKAFFSTLYPWLSLLVRRRAAFMVGSLLVLATLLSGLSLLGLSGWFITACALAGLLLAAGQPSTLDIYVPGGGIRFFALARTVARYVERLYNHNMVLTLLADLRYQVFGYLTRLDAASLGRRRASDWLTRLTADIDTLDNLYLRLLIPPLVALVATLLIALFIAIWLPGLALLVAGVLVALWAVLTLGFTAWGFRQSGQQVRDQGTLRNLVLDQLQASAELSSYGTARWHQAKIDALETRSSSNQRRLAFKGAMGNALILLVCGLLLIMALRVGGEALATGRIDAPIVVMILLVVLGSSEILAPLPGAFLKFGASFQSVLRLDRLASSVPVETATNTPLPAGQGGYDVLLENAGYRYPGMLERTLEQVSLKIGAGDRVAVTGISGAGKSTLANLLLGRLIPTQGRVEVAGRMPCDVAFDQRASHFAFLSQQVDLFDGTLADNLRLADPSADDAKLWRALDQVALADWAERQPRGLSTPVGEKGRRLSGGQARRVALARLFLRGPRLVLLDEPFAGVDAETARHLAKSLDRWLQGRTAVYFIHQVDDVSLLPGLTYSYSLDRGRLTAIGSDHAR</sequence>
<feature type="domain" description="ABC transmembrane type-1" evidence="9">
    <location>
        <begin position="24"/>
        <end position="314"/>
    </location>
</feature>
<dbReference type="InterPro" id="IPR003439">
    <property type="entry name" value="ABC_transporter-like_ATP-bd"/>
</dbReference>
<feature type="transmembrane region" description="Helical" evidence="7">
    <location>
        <begin position="145"/>
        <end position="167"/>
    </location>
</feature>
<proteinExistence type="predicted"/>
<evidence type="ECO:0000256" key="1">
    <source>
        <dbReference type="ARBA" id="ARBA00004651"/>
    </source>
</evidence>
<feature type="transmembrane region" description="Helical" evidence="7">
    <location>
        <begin position="67"/>
        <end position="87"/>
    </location>
</feature>
<dbReference type="EMBL" id="WHVL01000006">
    <property type="protein sequence ID" value="MCB8890401.1"/>
    <property type="molecule type" value="Genomic_DNA"/>
</dbReference>
<dbReference type="InterPro" id="IPR036640">
    <property type="entry name" value="ABC1_TM_sf"/>
</dbReference>
<dbReference type="Gene3D" id="1.20.1560.10">
    <property type="entry name" value="ABC transporter type 1, transmembrane domain"/>
    <property type="match status" value="1"/>
</dbReference>
<keyword evidence="6 7" id="KW-0472">Membrane</keyword>
<dbReference type="InterPro" id="IPR017871">
    <property type="entry name" value="ABC_transporter-like_CS"/>
</dbReference>
<feature type="transmembrane region" description="Helical" evidence="7">
    <location>
        <begin position="21"/>
        <end position="47"/>
    </location>
</feature>
<dbReference type="InterPro" id="IPR014223">
    <property type="entry name" value="ABC_CydC/D"/>
</dbReference>
<comment type="caution">
    <text evidence="10">The sequence shown here is derived from an EMBL/GenBank/DDBJ whole genome shotgun (WGS) entry which is preliminary data.</text>
</comment>
<evidence type="ECO:0000256" key="2">
    <source>
        <dbReference type="ARBA" id="ARBA00022692"/>
    </source>
</evidence>
<keyword evidence="4" id="KW-0067">ATP-binding</keyword>
<keyword evidence="11" id="KW-1185">Reference proteome</keyword>
<dbReference type="PROSITE" id="PS50929">
    <property type="entry name" value="ABC_TM1F"/>
    <property type="match status" value="1"/>
</dbReference>
<evidence type="ECO:0000313" key="11">
    <source>
        <dbReference type="Proteomes" id="UP001319882"/>
    </source>
</evidence>
<name>A0ABS8DVU1_9GAMM</name>